<reference evidence="1" key="1">
    <citation type="journal article" date="2021" name="PeerJ">
        <title>Extensive microbial diversity within the chicken gut microbiome revealed by metagenomics and culture.</title>
        <authorList>
            <person name="Gilroy R."/>
            <person name="Ravi A."/>
            <person name="Getino M."/>
            <person name="Pursley I."/>
            <person name="Horton D.L."/>
            <person name="Alikhan N.F."/>
            <person name="Baker D."/>
            <person name="Gharbi K."/>
            <person name="Hall N."/>
            <person name="Watson M."/>
            <person name="Adriaenssens E.M."/>
            <person name="Foster-Nyarko E."/>
            <person name="Jarju S."/>
            <person name="Secka A."/>
            <person name="Antonio M."/>
            <person name="Oren A."/>
            <person name="Chaudhuri R.R."/>
            <person name="La Ragione R."/>
            <person name="Hildebrand F."/>
            <person name="Pallen M.J."/>
        </authorList>
    </citation>
    <scope>NUCLEOTIDE SEQUENCE</scope>
    <source>
        <strain evidence="1">CHK154-13316</strain>
    </source>
</reference>
<proteinExistence type="predicted"/>
<dbReference type="EMBL" id="DYVL01000188">
    <property type="protein sequence ID" value="HJG13552.1"/>
    <property type="molecule type" value="Genomic_DNA"/>
</dbReference>
<protein>
    <submittedName>
        <fullName evidence="1">Uncharacterized protein</fullName>
    </submittedName>
</protein>
<evidence type="ECO:0000313" key="2">
    <source>
        <dbReference type="Proteomes" id="UP000747074"/>
    </source>
</evidence>
<comment type="caution">
    <text evidence="1">The sequence shown here is derived from an EMBL/GenBank/DDBJ whole genome shotgun (WGS) entry which is preliminary data.</text>
</comment>
<name>A0A921LHP4_9BACE</name>
<gene>
    <name evidence="1" type="ORF">K8V07_16710</name>
</gene>
<sequence length="48" mass="5335">MVELKGNWAMKAGSQDQRISLEKNSRGNTVLRTVRSEGSPVYVSLVNQ</sequence>
<reference evidence="1" key="2">
    <citation type="submission" date="2021-09" db="EMBL/GenBank/DDBJ databases">
        <authorList>
            <person name="Gilroy R."/>
        </authorList>
    </citation>
    <scope>NUCLEOTIDE SEQUENCE</scope>
    <source>
        <strain evidence="1">CHK154-13316</strain>
    </source>
</reference>
<dbReference type="AlphaFoldDB" id="A0A921LHP4"/>
<evidence type="ECO:0000313" key="1">
    <source>
        <dbReference type="EMBL" id="HJG13552.1"/>
    </source>
</evidence>
<organism evidence="1 2">
    <name type="scientific">Bacteroides xylanisolvens</name>
    <dbReference type="NCBI Taxonomy" id="371601"/>
    <lineage>
        <taxon>Bacteria</taxon>
        <taxon>Pseudomonadati</taxon>
        <taxon>Bacteroidota</taxon>
        <taxon>Bacteroidia</taxon>
        <taxon>Bacteroidales</taxon>
        <taxon>Bacteroidaceae</taxon>
        <taxon>Bacteroides</taxon>
    </lineage>
</organism>
<dbReference type="Proteomes" id="UP000747074">
    <property type="component" value="Unassembled WGS sequence"/>
</dbReference>
<accession>A0A921LHP4</accession>